<proteinExistence type="predicted"/>
<evidence type="ECO:0000313" key="1">
    <source>
        <dbReference type="EMBL" id="URD80732.1"/>
    </source>
</evidence>
<dbReference type="OrthoDB" id="10603698at2759"/>
<gene>
    <name evidence="1" type="ORF">MUK42_09049</name>
</gene>
<dbReference type="EMBL" id="CP097503">
    <property type="protein sequence ID" value="URD80732.1"/>
    <property type="molecule type" value="Genomic_DNA"/>
</dbReference>
<organism evidence="1 2">
    <name type="scientific">Musa troglodytarum</name>
    <name type="common">fe'i banana</name>
    <dbReference type="NCBI Taxonomy" id="320322"/>
    <lineage>
        <taxon>Eukaryota</taxon>
        <taxon>Viridiplantae</taxon>
        <taxon>Streptophyta</taxon>
        <taxon>Embryophyta</taxon>
        <taxon>Tracheophyta</taxon>
        <taxon>Spermatophyta</taxon>
        <taxon>Magnoliopsida</taxon>
        <taxon>Liliopsida</taxon>
        <taxon>Zingiberales</taxon>
        <taxon>Musaceae</taxon>
        <taxon>Musa</taxon>
    </lineage>
</organism>
<dbReference type="Proteomes" id="UP001055439">
    <property type="component" value="Chromosome 10"/>
</dbReference>
<name>A0A9E7JH92_9LILI</name>
<protein>
    <submittedName>
        <fullName evidence="1">Uncharacterized protein</fullName>
    </submittedName>
</protein>
<evidence type="ECO:0000313" key="2">
    <source>
        <dbReference type="Proteomes" id="UP001055439"/>
    </source>
</evidence>
<accession>A0A9E7JH92</accession>
<keyword evidence="2" id="KW-1185">Reference proteome</keyword>
<dbReference type="AlphaFoldDB" id="A0A9E7JH92"/>
<sequence length="142" mass="16334">MGNERFCCRLEAADHEKGLNSNRRYQLWISSEYIKAFKSHPEFAESARGFLESVSCVLLRDFFNSLPGFAAKIGGFVSSEILRAFRVTLRNSFKLHPNFAEQVRFLVFTESPTFYCDDLFTSHPDSSEKVLRDPVKSRPAIR</sequence>
<reference evidence="1" key="1">
    <citation type="submission" date="2022-05" db="EMBL/GenBank/DDBJ databases">
        <title>The Musa troglodytarum L. genome provides insights into the mechanism of non-climacteric behaviour and enrichment of carotenoids.</title>
        <authorList>
            <person name="Wang J."/>
        </authorList>
    </citation>
    <scope>NUCLEOTIDE SEQUENCE</scope>
    <source>
        <tissue evidence="1">Leaf</tissue>
    </source>
</reference>